<sequence length="214" mass="23675">MSETTIARNLQLVFSKDNPSNTVLTPLDEPGPAYSVVAKLQNGSDMITTFRKSEQGPTDDWENTPVIATLRWREVFSDKISLGGNPFVSVSSIFKKRFMSTTVSFSDNQDRKYEWRGYGAGLEMVLFEKGGKEGIAGFKRSRLDHTTQKLHPAILTLSPRAMEIMDLVVVSFLALEKNRRMDDNSSNNKADAMTSSAIGVGNVTGNDNIHNHGV</sequence>
<proteinExistence type="predicted"/>
<dbReference type="EMBL" id="CYGV01000666">
    <property type="protein sequence ID" value="CUA69056.1"/>
    <property type="molecule type" value="Genomic_DNA"/>
</dbReference>
<name>A0A0K6FS37_9AGAM</name>
<organism evidence="2 3">
    <name type="scientific">Rhizoctonia solani</name>
    <dbReference type="NCBI Taxonomy" id="456999"/>
    <lineage>
        <taxon>Eukaryota</taxon>
        <taxon>Fungi</taxon>
        <taxon>Dikarya</taxon>
        <taxon>Basidiomycota</taxon>
        <taxon>Agaricomycotina</taxon>
        <taxon>Agaricomycetes</taxon>
        <taxon>Cantharellales</taxon>
        <taxon>Ceratobasidiaceae</taxon>
        <taxon>Rhizoctonia</taxon>
    </lineage>
</organism>
<evidence type="ECO:0000313" key="2">
    <source>
        <dbReference type="EMBL" id="CUA69056.1"/>
    </source>
</evidence>
<keyword evidence="3" id="KW-1185">Reference proteome</keyword>
<dbReference type="Pfam" id="PF20236">
    <property type="entry name" value="DUF6593"/>
    <property type="match status" value="1"/>
</dbReference>
<evidence type="ECO:0000259" key="1">
    <source>
        <dbReference type="Pfam" id="PF20236"/>
    </source>
</evidence>
<accession>A0A0K6FS37</accession>
<protein>
    <recommendedName>
        <fullName evidence="1">DUF6593 domain-containing protein</fullName>
    </recommendedName>
</protein>
<gene>
    <name evidence="2" type="ORF">RSOLAG22IIIB_13925</name>
</gene>
<evidence type="ECO:0000313" key="3">
    <source>
        <dbReference type="Proteomes" id="UP000044841"/>
    </source>
</evidence>
<dbReference type="AlphaFoldDB" id="A0A0K6FS37"/>
<dbReference type="Proteomes" id="UP000044841">
    <property type="component" value="Unassembled WGS sequence"/>
</dbReference>
<feature type="domain" description="DUF6593" evidence="1">
    <location>
        <begin position="17"/>
        <end position="181"/>
    </location>
</feature>
<dbReference type="InterPro" id="IPR046528">
    <property type="entry name" value="DUF6593"/>
</dbReference>
<reference evidence="2 3" key="1">
    <citation type="submission" date="2015-07" db="EMBL/GenBank/DDBJ databases">
        <authorList>
            <person name="Noorani M."/>
        </authorList>
    </citation>
    <scope>NUCLEOTIDE SEQUENCE [LARGE SCALE GENOMIC DNA]</scope>
    <source>
        <strain evidence="2">BBA 69670</strain>
    </source>
</reference>